<accession>A0A164MDI9</accession>
<evidence type="ECO:0000313" key="2">
    <source>
        <dbReference type="Proteomes" id="UP000076722"/>
    </source>
</evidence>
<dbReference type="AlphaFoldDB" id="A0A164MDI9"/>
<gene>
    <name evidence="1" type="ORF">SISNIDRAFT_355573</name>
</gene>
<keyword evidence="2" id="KW-1185">Reference proteome</keyword>
<dbReference type="EMBL" id="KV419480">
    <property type="protein sequence ID" value="KZS86606.1"/>
    <property type="molecule type" value="Genomic_DNA"/>
</dbReference>
<proteinExistence type="predicted"/>
<dbReference type="Proteomes" id="UP000076722">
    <property type="component" value="Unassembled WGS sequence"/>
</dbReference>
<sequence length="215" mass="24260">MLSLLSFNNQPRTHACAEHALMDRNGLTGSQAAMYHGIILTLMGLLAFQWTMASWHVPMTQGADMLHNFESFPRSDKLRNSSIFLLPCSKLVGNGTSYLQCTDHEIQADAQDHADISRVHKLMLVDPIPSHLRNGLVGFPFALFPFLINVRVRDLPKAYFEGTISISMLMRSSSYSSWKVRAHLLCTIIENRLNFRRLFANLPASSSKFESDAFQ</sequence>
<evidence type="ECO:0000313" key="1">
    <source>
        <dbReference type="EMBL" id="KZS86606.1"/>
    </source>
</evidence>
<protein>
    <submittedName>
        <fullName evidence="1">Uncharacterized protein</fullName>
    </submittedName>
</protein>
<organism evidence="1 2">
    <name type="scientific">Sistotremastrum niveocremeum HHB9708</name>
    <dbReference type="NCBI Taxonomy" id="1314777"/>
    <lineage>
        <taxon>Eukaryota</taxon>
        <taxon>Fungi</taxon>
        <taxon>Dikarya</taxon>
        <taxon>Basidiomycota</taxon>
        <taxon>Agaricomycotina</taxon>
        <taxon>Agaricomycetes</taxon>
        <taxon>Sistotremastrales</taxon>
        <taxon>Sistotremastraceae</taxon>
        <taxon>Sertulicium</taxon>
        <taxon>Sertulicium niveocremeum</taxon>
    </lineage>
</organism>
<name>A0A164MDI9_9AGAM</name>
<reference evidence="1 2" key="1">
    <citation type="journal article" date="2016" name="Mol. Biol. Evol.">
        <title>Comparative Genomics of Early-Diverging Mushroom-Forming Fungi Provides Insights into the Origins of Lignocellulose Decay Capabilities.</title>
        <authorList>
            <person name="Nagy L.G."/>
            <person name="Riley R."/>
            <person name="Tritt A."/>
            <person name="Adam C."/>
            <person name="Daum C."/>
            <person name="Floudas D."/>
            <person name="Sun H."/>
            <person name="Yadav J.S."/>
            <person name="Pangilinan J."/>
            <person name="Larsson K.H."/>
            <person name="Matsuura K."/>
            <person name="Barry K."/>
            <person name="Labutti K."/>
            <person name="Kuo R."/>
            <person name="Ohm R.A."/>
            <person name="Bhattacharya S.S."/>
            <person name="Shirouzu T."/>
            <person name="Yoshinaga Y."/>
            <person name="Martin F.M."/>
            <person name="Grigoriev I.V."/>
            <person name="Hibbett D.S."/>
        </authorList>
    </citation>
    <scope>NUCLEOTIDE SEQUENCE [LARGE SCALE GENOMIC DNA]</scope>
    <source>
        <strain evidence="1 2">HHB9708</strain>
    </source>
</reference>